<evidence type="ECO:0000313" key="1">
    <source>
        <dbReference type="EMBL" id="KAG5530379.1"/>
    </source>
</evidence>
<proteinExistence type="predicted"/>
<name>A0AAV6ISC0_9ERIC</name>
<reference evidence="1" key="1">
    <citation type="submission" date="2020-08" db="EMBL/GenBank/DDBJ databases">
        <title>Plant Genome Project.</title>
        <authorList>
            <person name="Zhang R.-G."/>
        </authorList>
    </citation>
    <scope>NUCLEOTIDE SEQUENCE</scope>
    <source>
        <strain evidence="1">WSP0</strain>
        <tissue evidence="1">Leaf</tissue>
    </source>
</reference>
<dbReference type="EMBL" id="JACTNZ010000009">
    <property type="protein sequence ID" value="KAG5530379.1"/>
    <property type="molecule type" value="Genomic_DNA"/>
</dbReference>
<accession>A0AAV6ISC0</accession>
<evidence type="ECO:0000313" key="2">
    <source>
        <dbReference type="Proteomes" id="UP000823749"/>
    </source>
</evidence>
<gene>
    <name evidence="1" type="ORF">RHGRI_025352</name>
</gene>
<keyword evidence="2" id="KW-1185">Reference proteome</keyword>
<comment type="caution">
    <text evidence="1">The sequence shown here is derived from an EMBL/GenBank/DDBJ whole genome shotgun (WGS) entry which is preliminary data.</text>
</comment>
<protein>
    <submittedName>
        <fullName evidence="1">Uncharacterized protein</fullName>
    </submittedName>
</protein>
<dbReference type="Proteomes" id="UP000823749">
    <property type="component" value="Chromosome 9"/>
</dbReference>
<sequence length="109" mass="12028">MADMKNTVDEWKKSQVDWLKEKIDISSLFARDGDYDLDSVGRWISIEVFALISPVFVEPQCSFFIDVLFKGNGCCSFKGFCRSSSSVVSAGIAEAAVLFSADVLLIMLA</sequence>
<dbReference type="AlphaFoldDB" id="A0AAV6ISC0"/>
<organism evidence="1 2">
    <name type="scientific">Rhododendron griersonianum</name>
    <dbReference type="NCBI Taxonomy" id="479676"/>
    <lineage>
        <taxon>Eukaryota</taxon>
        <taxon>Viridiplantae</taxon>
        <taxon>Streptophyta</taxon>
        <taxon>Embryophyta</taxon>
        <taxon>Tracheophyta</taxon>
        <taxon>Spermatophyta</taxon>
        <taxon>Magnoliopsida</taxon>
        <taxon>eudicotyledons</taxon>
        <taxon>Gunneridae</taxon>
        <taxon>Pentapetalae</taxon>
        <taxon>asterids</taxon>
        <taxon>Ericales</taxon>
        <taxon>Ericaceae</taxon>
        <taxon>Ericoideae</taxon>
        <taxon>Rhodoreae</taxon>
        <taxon>Rhododendron</taxon>
    </lineage>
</organism>